<reference evidence="2 3" key="1">
    <citation type="submission" date="2012-06" db="EMBL/GenBank/DDBJ databases">
        <title>Draft Genome Sequence of Lactobacillus hominis Strain CRBIP 24.179T, isolated from human intestine.</title>
        <authorList>
            <person name="Cousin S."/>
            <person name="Ma L."/>
            <person name="Bizet C."/>
            <person name="Loux V."/>
            <person name="Bouchier C."/>
            <person name="Clermont D."/>
            <person name="Creno S."/>
        </authorList>
    </citation>
    <scope>NUCLEOTIDE SEQUENCE [LARGE SCALE GENOMIC DNA]</scope>
    <source>
        <strain evidence="3">CRBIP 24.179T</strain>
    </source>
</reference>
<proteinExistence type="predicted"/>
<sequence length="163" mass="18059">MEVEGLLNVAIFIIVCAVVFFTLKGQDKARYDERQEMIRNRGFKYGFYTMLGVLGCYLFLNTTDIKISATILAWGVGVIGALVACLYQILNGAYFSLTEKHPVLFGILFLIVGGANLATTIQQFSMHLSVEDIVPSCGLAVFLVLLGGAILYRQYRDRAESDK</sequence>
<feature type="transmembrane region" description="Helical" evidence="1">
    <location>
        <begin position="133"/>
        <end position="152"/>
    </location>
</feature>
<evidence type="ECO:0000256" key="1">
    <source>
        <dbReference type="SAM" id="Phobius"/>
    </source>
</evidence>
<keyword evidence="1" id="KW-1133">Transmembrane helix</keyword>
<dbReference type="PATRIC" id="fig|1423758.3.peg.1869"/>
<dbReference type="eggNOG" id="ENOG50316G9">
    <property type="taxonomic scope" value="Bacteria"/>
</dbReference>
<name>I7JV38_9LACO</name>
<evidence type="ECO:0000313" key="2">
    <source>
        <dbReference type="EMBL" id="CCI82161.1"/>
    </source>
</evidence>
<dbReference type="GeneID" id="82847384"/>
<organism evidence="2 3">
    <name type="scientific">Lactobacillus hominis DSM 23910 = CRBIP 24.179</name>
    <dbReference type="NCBI Taxonomy" id="1423758"/>
    <lineage>
        <taxon>Bacteria</taxon>
        <taxon>Bacillati</taxon>
        <taxon>Bacillota</taxon>
        <taxon>Bacilli</taxon>
        <taxon>Lactobacillales</taxon>
        <taxon>Lactobacillaceae</taxon>
        <taxon>Lactobacillus</taxon>
    </lineage>
</organism>
<gene>
    <name evidence="2" type="ORF">BN55_02325</name>
</gene>
<feature type="transmembrane region" description="Helical" evidence="1">
    <location>
        <begin position="6"/>
        <end position="23"/>
    </location>
</feature>
<feature type="transmembrane region" description="Helical" evidence="1">
    <location>
        <begin position="43"/>
        <end position="60"/>
    </location>
</feature>
<accession>I7JV38</accession>
<keyword evidence="1" id="KW-0812">Transmembrane</keyword>
<dbReference type="RefSeq" id="WP_008471159.1">
    <property type="nucleotide sequence ID" value="NZ_AYZP01000009.1"/>
</dbReference>
<feature type="transmembrane region" description="Helical" evidence="1">
    <location>
        <begin position="72"/>
        <end position="90"/>
    </location>
</feature>
<keyword evidence="3" id="KW-1185">Reference proteome</keyword>
<feature type="transmembrane region" description="Helical" evidence="1">
    <location>
        <begin position="102"/>
        <end position="121"/>
    </location>
</feature>
<evidence type="ECO:0000313" key="3">
    <source>
        <dbReference type="Proteomes" id="UP000009320"/>
    </source>
</evidence>
<dbReference type="STRING" id="1423758.FC41_GL001831"/>
<keyword evidence="1" id="KW-0472">Membrane</keyword>
<dbReference type="Proteomes" id="UP000009320">
    <property type="component" value="Unassembled WGS sequence"/>
</dbReference>
<comment type="caution">
    <text evidence="2">The sequence shown here is derived from an EMBL/GenBank/DDBJ whole genome shotgun (WGS) entry which is preliminary data.</text>
</comment>
<dbReference type="AlphaFoldDB" id="I7JV38"/>
<dbReference type="EMBL" id="CAKE01000015">
    <property type="protein sequence ID" value="CCI82161.1"/>
    <property type="molecule type" value="Genomic_DNA"/>
</dbReference>
<protein>
    <submittedName>
        <fullName evidence="2">Uncharacterized protein</fullName>
    </submittedName>
</protein>
<dbReference type="OrthoDB" id="1734391at2"/>